<evidence type="ECO:0000256" key="1">
    <source>
        <dbReference type="SAM" id="Phobius"/>
    </source>
</evidence>
<keyword evidence="1" id="KW-0812">Transmembrane</keyword>
<name>A0A0M0BT98_9ARCH</name>
<evidence type="ECO:0000313" key="3">
    <source>
        <dbReference type="Proteomes" id="UP000037210"/>
    </source>
</evidence>
<protein>
    <recommendedName>
        <fullName evidence="4">Macroglobulin domain-containing protein</fullName>
    </recommendedName>
</protein>
<keyword evidence="1" id="KW-0472">Membrane</keyword>
<gene>
    <name evidence="2" type="ORF">AC482_00010</name>
</gene>
<dbReference type="EMBL" id="LFWZ01000001">
    <property type="protein sequence ID" value="KON31580.1"/>
    <property type="molecule type" value="Genomic_DNA"/>
</dbReference>
<sequence length="688" mass="76659">MRRGWAIKDAKTLYISLTVIFITVCVCLLPTPNALGADTIYVEKPLDPIYINGIDAKPGIITADIDIGKKQDIVYTLEKGKRYHIFLVGDWVDFTDPRTDYDIFTYGPDGKETWHTESAGIPEHVANDKPHQLFKADASGSYRFEIVNDKRDSNGSDPAVFMLIEHVETDTWYTRYFEGRRNDKPVFHTTWCYEFTTDAPRVRVIVNVSDTLDMYEARLYPMANLNADIGYDIWGIPVPFGWLLLGGTVYNSGTDMTYGGFNTTIEGYRDRELMASCEYKGEDMEILLEMPGALNQTIADNMTSISYYLALIAERGQGNAEFYIQTDFTPPNITLVDSPERGYASEETRIEASTSGVSGIRRVWVNYTQNDGRTWGTKELRPAGGIYTCELPPFPAGVYLNYIVHAKDELGSVGTVEAGFPVKNRVKLYCEPDRPRIRMGESVEVRGTATPRVENVLLRFSNDDVEETIKVEPDALGAFRYTFKPSLMGEWSLQALYSGNDLNSPASSDPATFVSESTPTSIVGSLSSTQVKQNRPVILSGTVTPGIPGLTVEITFASPSSYHRDVVVTDASGSFAYSFKPREAGAWSALAQVIDKELRYARSQSGLIELFVAPSSPLDRLVDALTMMITLPYRYITIGLTGVGATLAVFKGRSHLAHILPQSIANRISNGNKKNRKVKKVHKYRKRK</sequence>
<organism evidence="2 3">
    <name type="scientific">miscellaneous Crenarchaeota group-15 archaeon DG-45</name>
    <dbReference type="NCBI Taxonomy" id="1685127"/>
    <lineage>
        <taxon>Archaea</taxon>
        <taxon>Candidatus Bathyarchaeota</taxon>
        <taxon>MCG-15</taxon>
    </lineage>
</organism>
<dbReference type="Proteomes" id="UP000037210">
    <property type="component" value="Unassembled WGS sequence"/>
</dbReference>
<comment type="caution">
    <text evidence="2">The sequence shown here is derived from an EMBL/GenBank/DDBJ whole genome shotgun (WGS) entry which is preliminary data.</text>
</comment>
<dbReference type="AlphaFoldDB" id="A0A0M0BT98"/>
<evidence type="ECO:0000313" key="2">
    <source>
        <dbReference type="EMBL" id="KON31580.1"/>
    </source>
</evidence>
<keyword evidence="1" id="KW-1133">Transmembrane helix</keyword>
<feature type="transmembrane region" description="Helical" evidence="1">
    <location>
        <begin position="12"/>
        <end position="31"/>
    </location>
</feature>
<reference evidence="2 3" key="1">
    <citation type="submission" date="2015-06" db="EMBL/GenBank/DDBJ databases">
        <title>New insights into the roles of widespread benthic archaea in carbon and nitrogen cycling.</title>
        <authorList>
            <person name="Lazar C.S."/>
            <person name="Baker B.J."/>
            <person name="Seitz K.W."/>
            <person name="Hyde A.S."/>
            <person name="Dick G.J."/>
            <person name="Hinrichs K.-U."/>
            <person name="Teske A.P."/>
        </authorList>
    </citation>
    <scope>NUCLEOTIDE SEQUENCE [LARGE SCALE GENOMIC DNA]</scope>
    <source>
        <strain evidence="2">DG-45</strain>
    </source>
</reference>
<proteinExistence type="predicted"/>
<evidence type="ECO:0008006" key="4">
    <source>
        <dbReference type="Google" id="ProtNLM"/>
    </source>
</evidence>
<accession>A0A0M0BT98</accession>